<feature type="chain" id="PRO_5032770348" description="Putative auto-transporter adhesin head GIN domain-containing protein" evidence="1">
    <location>
        <begin position="25"/>
        <end position="251"/>
    </location>
</feature>
<dbReference type="Gene3D" id="2.160.20.120">
    <property type="match status" value="1"/>
</dbReference>
<dbReference type="InterPro" id="IPR006311">
    <property type="entry name" value="TAT_signal"/>
</dbReference>
<evidence type="ECO:0000259" key="2">
    <source>
        <dbReference type="Pfam" id="PF10988"/>
    </source>
</evidence>
<name>A0A840LAE9_9BURK</name>
<dbReference type="PANTHER" id="PTHR39200">
    <property type="entry name" value="HYPOTHETICAL EXPORTED PROTEIN"/>
    <property type="match status" value="1"/>
</dbReference>
<accession>A0A840LAE9</accession>
<evidence type="ECO:0000313" key="4">
    <source>
        <dbReference type="Proteomes" id="UP000562027"/>
    </source>
</evidence>
<comment type="caution">
    <text evidence="3">The sequence shown here is derived from an EMBL/GenBank/DDBJ whole genome shotgun (WGS) entry which is preliminary data.</text>
</comment>
<evidence type="ECO:0000313" key="3">
    <source>
        <dbReference type="EMBL" id="MBB4845554.1"/>
    </source>
</evidence>
<gene>
    <name evidence="3" type="ORF">HNP55_004106</name>
</gene>
<reference evidence="3 4" key="1">
    <citation type="submission" date="2020-08" db="EMBL/GenBank/DDBJ databases">
        <title>Functional genomics of gut bacteria from endangered species of beetles.</title>
        <authorList>
            <person name="Carlos-Shanley C."/>
        </authorList>
    </citation>
    <scope>NUCLEOTIDE SEQUENCE [LARGE SCALE GENOMIC DNA]</scope>
    <source>
        <strain evidence="3 4">S00239</strain>
    </source>
</reference>
<keyword evidence="1" id="KW-0732">Signal</keyword>
<dbReference type="Pfam" id="PF10988">
    <property type="entry name" value="DUF2807"/>
    <property type="match status" value="1"/>
</dbReference>
<feature type="domain" description="Putative auto-transporter adhesin head GIN" evidence="2">
    <location>
        <begin position="50"/>
        <end position="235"/>
    </location>
</feature>
<keyword evidence="4" id="KW-1185">Reference proteome</keyword>
<dbReference type="PROSITE" id="PS51318">
    <property type="entry name" value="TAT"/>
    <property type="match status" value="1"/>
</dbReference>
<dbReference type="InterPro" id="IPR021255">
    <property type="entry name" value="DUF2807"/>
</dbReference>
<feature type="signal peptide" evidence="1">
    <location>
        <begin position="1"/>
        <end position="24"/>
    </location>
</feature>
<evidence type="ECO:0000256" key="1">
    <source>
        <dbReference type="SAM" id="SignalP"/>
    </source>
</evidence>
<dbReference type="EMBL" id="JACHLP010000010">
    <property type="protein sequence ID" value="MBB4845554.1"/>
    <property type="molecule type" value="Genomic_DNA"/>
</dbReference>
<proteinExistence type="predicted"/>
<dbReference type="AlphaFoldDB" id="A0A840LAE9"/>
<dbReference type="RefSeq" id="WP_184303658.1">
    <property type="nucleotide sequence ID" value="NZ_JACHLP010000010.1"/>
</dbReference>
<organism evidence="3 4">
    <name type="scientific">Roseateles oligotrophus</name>
    <dbReference type="NCBI Taxonomy" id="1769250"/>
    <lineage>
        <taxon>Bacteria</taxon>
        <taxon>Pseudomonadati</taxon>
        <taxon>Pseudomonadota</taxon>
        <taxon>Betaproteobacteria</taxon>
        <taxon>Burkholderiales</taxon>
        <taxon>Sphaerotilaceae</taxon>
        <taxon>Roseateles</taxon>
    </lineage>
</organism>
<dbReference type="PANTHER" id="PTHR39200:SF1">
    <property type="entry name" value="AUTO-TRANSPORTER ADHESIN HEAD GIN DOMAIN-CONTAINING PROTEIN-RELATED"/>
    <property type="match status" value="1"/>
</dbReference>
<dbReference type="Proteomes" id="UP000562027">
    <property type="component" value="Unassembled WGS sequence"/>
</dbReference>
<sequence length="251" mass="26309">MFQRRFFLIAVIAGALAAAAPAQAWTWNWNSEQVRGSGEVVSEARELGSFDALSMSGGFVVTVRQSRNPKVEVRTDRNLQPLLETRVIENSKGRTLEIAAKKGYNLSGSVRPHIIVELPELRAVTIGGSGDIRVEAMKSPRIDASVGGSGDIKFTQLETEQLMLSVAGSGDISASGSAQVLKLSVAGSGDVHAREMQADEVKASIAGSGSAQVNARKTLSISIAGSGDIGYVGNPQLSSSVAGSGRIKKLD</sequence>
<protein>
    <recommendedName>
        <fullName evidence="2">Putative auto-transporter adhesin head GIN domain-containing protein</fullName>
    </recommendedName>
</protein>